<keyword evidence="6" id="KW-1185">Reference proteome</keyword>
<name>A0A2M9BYL5_9MICO</name>
<dbReference type="PANTHER" id="PTHR34698:SF2">
    <property type="entry name" value="5-OXOPROLINASE SUBUNIT B"/>
    <property type="match status" value="1"/>
</dbReference>
<dbReference type="Proteomes" id="UP000230161">
    <property type="component" value="Unassembled WGS sequence"/>
</dbReference>
<organism evidence="5 6">
    <name type="scientific">Compostimonas suwonensis</name>
    <dbReference type="NCBI Taxonomy" id="1048394"/>
    <lineage>
        <taxon>Bacteria</taxon>
        <taxon>Bacillati</taxon>
        <taxon>Actinomycetota</taxon>
        <taxon>Actinomycetes</taxon>
        <taxon>Micrococcales</taxon>
        <taxon>Microbacteriaceae</taxon>
        <taxon>Compostimonas</taxon>
    </lineage>
</organism>
<accession>A0A2M9BYL5</accession>
<protein>
    <submittedName>
        <fullName evidence="5">KipI family sensor histidine kinase inhibitor</fullName>
    </submittedName>
</protein>
<evidence type="ECO:0000313" key="5">
    <source>
        <dbReference type="EMBL" id="PJJ63172.1"/>
    </source>
</evidence>
<dbReference type="PANTHER" id="PTHR34698">
    <property type="entry name" value="5-OXOPROLINASE SUBUNIT B"/>
    <property type="match status" value="1"/>
</dbReference>
<keyword evidence="2" id="KW-0378">Hydrolase</keyword>
<dbReference type="OrthoDB" id="9768696at2"/>
<dbReference type="GO" id="GO:0016787">
    <property type="term" value="F:hydrolase activity"/>
    <property type="evidence" value="ECO:0007669"/>
    <property type="project" value="UniProtKB-KW"/>
</dbReference>
<evidence type="ECO:0000256" key="2">
    <source>
        <dbReference type="ARBA" id="ARBA00022801"/>
    </source>
</evidence>
<reference evidence="5 6" key="1">
    <citation type="submission" date="2017-11" db="EMBL/GenBank/DDBJ databases">
        <title>Genomic Encyclopedia of Archaeal and Bacterial Type Strains, Phase II (KMG-II): From Individual Species to Whole Genera.</title>
        <authorList>
            <person name="Goeker M."/>
        </authorList>
    </citation>
    <scope>NUCLEOTIDE SEQUENCE [LARGE SCALE GENOMIC DNA]</scope>
    <source>
        <strain evidence="5 6">DSM 25625</strain>
    </source>
</reference>
<proteinExistence type="predicted"/>
<evidence type="ECO:0000256" key="3">
    <source>
        <dbReference type="ARBA" id="ARBA00022840"/>
    </source>
</evidence>
<gene>
    <name evidence="5" type="ORF">CLV54_0829</name>
</gene>
<dbReference type="InterPro" id="IPR029000">
    <property type="entry name" value="Cyclophilin-like_dom_sf"/>
</dbReference>
<keyword evidence="3" id="KW-0067">ATP-binding</keyword>
<dbReference type="Gene3D" id="3.30.1360.40">
    <property type="match status" value="1"/>
</dbReference>
<dbReference type="AlphaFoldDB" id="A0A2M9BYL5"/>
<dbReference type="SUPFAM" id="SSF160467">
    <property type="entry name" value="PH0987 N-terminal domain-like"/>
    <property type="match status" value="1"/>
</dbReference>
<dbReference type="EMBL" id="PGFB01000002">
    <property type="protein sequence ID" value="PJJ63172.1"/>
    <property type="molecule type" value="Genomic_DNA"/>
</dbReference>
<dbReference type="GO" id="GO:0005524">
    <property type="term" value="F:ATP binding"/>
    <property type="evidence" value="ECO:0007669"/>
    <property type="project" value="UniProtKB-KW"/>
</dbReference>
<keyword evidence="1" id="KW-0547">Nucleotide-binding</keyword>
<dbReference type="RefSeq" id="WP_100343714.1">
    <property type="nucleotide sequence ID" value="NZ_PGFB01000002.1"/>
</dbReference>
<dbReference type="Gene3D" id="2.40.100.10">
    <property type="entry name" value="Cyclophilin-like"/>
    <property type="match status" value="1"/>
</dbReference>
<dbReference type="InterPro" id="IPR003833">
    <property type="entry name" value="CT_C_D"/>
</dbReference>
<evidence type="ECO:0000313" key="6">
    <source>
        <dbReference type="Proteomes" id="UP000230161"/>
    </source>
</evidence>
<dbReference type="SMART" id="SM00796">
    <property type="entry name" value="AHS1"/>
    <property type="match status" value="1"/>
</dbReference>
<evidence type="ECO:0000259" key="4">
    <source>
        <dbReference type="SMART" id="SM00796"/>
    </source>
</evidence>
<comment type="caution">
    <text evidence="5">The sequence shown here is derived from an EMBL/GenBank/DDBJ whole genome shotgun (WGS) entry which is preliminary data.</text>
</comment>
<dbReference type="SUPFAM" id="SSF50891">
    <property type="entry name" value="Cyclophilin-like"/>
    <property type="match status" value="1"/>
</dbReference>
<sequence>MIVLPAGGRALLAEFDDLDEALSAYRALLAAPPRGAIDIVPAARTVLVSFDPGATDEWAVRQALVAAQQPASVSAGDPGPLVELPVIYDGADLAEVARLTGLSVDGVVEAHGSAVWTVAFCGFAPGFAYLAGGGDRLAVPRRATPRTHVPAGAVGLAGGFSGVYPRESPGGWQLIGRTDAVLWDAGRMPPALLSPGTRVRFVPEPPGGAAP</sequence>
<evidence type="ECO:0000256" key="1">
    <source>
        <dbReference type="ARBA" id="ARBA00022741"/>
    </source>
</evidence>
<dbReference type="Pfam" id="PF02682">
    <property type="entry name" value="CT_C_D"/>
    <property type="match status" value="1"/>
</dbReference>
<dbReference type="InterPro" id="IPR010016">
    <property type="entry name" value="PxpB"/>
</dbReference>
<feature type="domain" description="Carboxyltransferase" evidence="4">
    <location>
        <begin position="1"/>
        <end position="193"/>
    </location>
</feature>